<proteinExistence type="inferred from homology"/>
<reference evidence="7" key="1">
    <citation type="submission" date="2021-02" db="EMBL/GenBank/DDBJ databases">
        <title>Thiocyanate and organic carbon inputs drive convergent selection for specific autotrophic Afipia and Thiobacillus strains within complex microbiomes.</title>
        <authorList>
            <person name="Huddy R.J."/>
            <person name="Sachdeva R."/>
            <person name="Kadzinga F."/>
            <person name="Kantor R.S."/>
            <person name="Harrison S.T.L."/>
            <person name="Banfield J.F."/>
        </authorList>
    </citation>
    <scope>NUCLEOTIDE SEQUENCE</scope>
    <source>
        <strain evidence="7">SCN18_13_7_16_R3_B_64_19</strain>
    </source>
</reference>
<keyword evidence="4" id="KW-0547">Nucleotide-binding</keyword>
<protein>
    <submittedName>
        <fullName evidence="7">Metal ABC transporter ATP-binding protein</fullName>
    </submittedName>
</protein>
<dbReference type="Gene3D" id="3.40.50.300">
    <property type="entry name" value="P-loop containing nucleotide triphosphate hydrolases"/>
    <property type="match status" value="1"/>
</dbReference>
<dbReference type="PANTHER" id="PTHR42734:SF17">
    <property type="entry name" value="METAL TRANSPORT SYSTEM ATP-BINDING PROTEIN TM_0124-RELATED"/>
    <property type="match status" value="1"/>
</dbReference>
<dbReference type="InterPro" id="IPR027417">
    <property type="entry name" value="P-loop_NTPase"/>
</dbReference>
<evidence type="ECO:0000256" key="2">
    <source>
        <dbReference type="ARBA" id="ARBA00022448"/>
    </source>
</evidence>
<organism evidence="7 8">
    <name type="scientific">Thiomonas arsenitoxydans (strain DSM 22701 / CIP 110005 / 3As)</name>
    <dbReference type="NCBI Taxonomy" id="426114"/>
    <lineage>
        <taxon>Bacteria</taxon>
        <taxon>Pseudomonadati</taxon>
        <taxon>Pseudomonadota</taxon>
        <taxon>Betaproteobacteria</taxon>
        <taxon>Burkholderiales</taxon>
        <taxon>Thiomonas</taxon>
    </lineage>
</organism>
<dbReference type="SUPFAM" id="SSF52540">
    <property type="entry name" value="P-loop containing nucleoside triphosphate hydrolases"/>
    <property type="match status" value="1"/>
</dbReference>
<keyword evidence="2" id="KW-0813">Transport</keyword>
<dbReference type="SMART" id="SM00382">
    <property type="entry name" value="AAA"/>
    <property type="match status" value="1"/>
</dbReference>
<dbReference type="PANTHER" id="PTHR42734">
    <property type="entry name" value="METAL TRANSPORT SYSTEM ATP-BINDING PROTEIN TM_0124-RELATED"/>
    <property type="match status" value="1"/>
</dbReference>
<comment type="similarity">
    <text evidence="1">Belongs to the ABC transporter superfamily.</text>
</comment>
<feature type="domain" description="ABC transporter" evidence="6">
    <location>
        <begin position="9"/>
        <end position="243"/>
    </location>
</feature>
<keyword evidence="3" id="KW-0472">Membrane</keyword>
<evidence type="ECO:0000256" key="5">
    <source>
        <dbReference type="ARBA" id="ARBA00022840"/>
    </source>
</evidence>
<keyword evidence="3" id="KW-1003">Cell membrane</keyword>
<comment type="caution">
    <text evidence="7">The sequence shown here is derived from an EMBL/GenBank/DDBJ whole genome shotgun (WGS) entry which is preliminary data.</text>
</comment>
<dbReference type="AlphaFoldDB" id="A0A8I1MWY3"/>
<evidence type="ECO:0000256" key="3">
    <source>
        <dbReference type="ARBA" id="ARBA00022475"/>
    </source>
</evidence>
<gene>
    <name evidence="7" type="ORF">J0I24_04360</name>
</gene>
<name>A0A8I1MWY3_THIA3</name>
<dbReference type="InterPro" id="IPR017871">
    <property type="entry name" value="ABC_transporter-like_CS"/>
</dbReference>
<dbReference type="RefSeq" id="WP_276728375.1">
    <property type="nucleotide sequence ID" value="NZ_JAFKMR010000012.1"/>
</dbReference>
<evidence type="ECO:0000256" key="1">
    <source>
        <dbReference type="ARBA" id="ARBA00005417"/>
    </source>
</evidence>
<evidence type="ECO:0000259" key="6">
    <source>
        <dbReference type="PROSITE" id="PS50893"/>
    </source>
</evidence>
<dbReference type="GO" id="GO:0005524">
    <property type="term" value="F:ATP binding"/>
    <property type="evidence" value="ECO:0007669"/>
    <property type="project" value="UniProtKB-KW"/>
</dbReference>
<dbReference type="GO" id="GO:0016887">
    <property type="term" value="F:ATP hydrolysis activity"/>
    <property type="evidence" value="ECO:0007669"/>
    <property type="project" value="InterPro"/>
</dbReference>
<keyword evidence="5 7" id="KW-0067">ATP-binding</keyword>
<dbReference type="InterPro" id="IPR050153">
    <property type="entry name" value="Metal_Ion_Import_ABC"/>
</dbReference>
<sequence length="281" mass="29956">MNSPTEWAVQAQGLRCALGGRTVLEGLDLHIRPGQFVGVFGANGAGKTTLLRALLGLQPLESGRLRLLGQEGVSARAHIGYVSQRDPIGADSFLRVRSYVAAAWQGERWGLGLGGAQQRAQAVDAALKAMEMEPLAERGMDALSGGQRQRARIAQALVNPVRMLLLDEPLSNLDPQAQQRILQTARRLCTEQGMTVLMTAHDINPLLPHMDQVLYLAGGRGRLGTVDEVVNAPALSALYGLPMAVAREGGYLFIHPAGGFMPEEAAHCGHDHGHDGEGEGA</sequence>
<evidence type="ECO:0000313" key="8">
    <source>
        <dbReference type="Proteomes" id="UP000664800"/>
    </source>
</evidence>
<accession>A0A8I1MWY3</accession>
<dbReference type="InterPro" id="IPR003439">
    <property type="entry name" value="ABC_transporter-like_ATP-bd"/>
</dbReference>
<dbReference type="Proteomes" id="UP000664800">
    <property type="component" value="Unassembled WGS sequence"/>
</dbReference>
<dbReference type="InterPro" id="IPR003593">
    <property type="entry name" value="AAA+_ATPase"/>
</dbReference>
<dbReference type="Pfam" id="PF00005">
    <property type="entry name" value="ABC_tran"/>
    <property type="match status" value="1"/>
</dbReference>
<evidence type="ECO:0000256" key="4">
    <source>
        <dbReference type="ARBA" id="ARBA00022741"/>
    </source>
</evidence>
<evidence type="ECO:0000313" key="7">
    <source>
        <dbReference type="EMBL" id="MBN8743522.1"/>
    </source>
</evidence>
<dbReference type="PROSITE" id="PS50893">
    <property type="entry name" value="ABC_TRANSPORTER_2"/>
    <property type="match status" value="1"/>
</dbReference>
<dbReference type="PROSITE" id="PS00211">
    <property type="entry name" value="ABC_TRANSPORTER_1"/>
    <property type="match status" value="1"/>
</dbReference>
<dbReference type="EMBL" id="JAFKMR010000012">
    <property type="protein sequence ID" value="MBN8743522.1"/>
    <property type="molecule type" value="Genomic_DNA"/>
</dbReference>